<name>A0A0M3HF31_ASCLU</name>
<dbReference type="GO" id="GO:0005694">
    <property type="term" value="C:chromosome"/>
    <property type="evidence" value="ECO:0007669"/>
    <property type="project" value="InterPro"/>
</dbReference>
<reference evidence="4" key="1">
    <citation type="submission" date="2017-02" db="UniProtKB">
        <authorList>
            <consortium name="WormBaseParasite"/>
        </authorList>
    </citation>
    <scope>IDENTIFICATION</scope>
</reference>
<dbReference type="WBParaSite" id="ALUE_0000012601-mRNA-1">
    <property type="protein sequence ID" value="ALUE_0000012601-mRNA-1"/>
    <property type="gene ID" value="ALUE_0000012601"/>
</dbReference>
<sequence length="417" mass="48086">LLVDLFEYDDVYVRAIDIAAGNRLFYHVVDDDLIALQILRKVNTENMMGEVYFFPLNRIRAEPSKKIADQDGRPIIDALRYDSVFDALFRKVFGQTAIVRNLEAAVRIMKSEGVDCVTFDGDQVRRGGTMSGGYFDVNRSRLGMYLTHKKLLKRKDDMKEILKNATLKVQEIMADVDNLRMKEVALEQKAATLKDEHDVGLRKKCEMSQQLRLVVESKELKMALYVTQKNHIHEMKANKENLEKQLGTPLLSQLTVEERELLQNLQAGIKEKRARLEEVAKKCAELGLMKLQMENLLSTNLLRKRDSLQARVDDISLLEKRNSLQAGIAEMKSLNHRISDIAAKIIELNEQLVAYEENKRMETAELEEYQEHQKELELQRAALSKKVDCVYVKRCDLQTKIEEDWRKVGVNSTLVRS</sequence>
<keyword evidence="3" id="KW-1185">Reference proteome</keyword>
<dbReference type="GO" id="GO:0051276">
    <property type="term" value="P:chromosome organization"/>
    <property type="evidence" value="ECO:0007669"/>
    <property type="project" value="InterPro"/>
</dbReference>
<dbReference type="SUPFAM" id="SSF75553">
    <property type="entry name" value="Smc hinge domain"/>
    <property type="match status" value="1"/>
</dbReference>
<evidence type="ECO:0000259" key="2">
    <source>
        <dbReference type="SMART" id="SM00968"/>
    </source>
</evidence>
<feature type="domain" description="SMC hinge" evidence="2">
    <location>
        <begin position="1"/>
        <end position="109"/>
    </location>
</feature>
<proteinExistence type="predicted"/>
<keyword evidence="1" id="KW-0175">Coiled coil</keyword>
<feature type="coiled-coil region" evidence="1">
    <location>
        <begin position="331"/>
        <end position="386"/>
    </location>
</feature>
<dbReference type="AlphaFoldDB" id="A0A0M3HF31"/>
<dbReference type="Gene3D" id="1.20.1060.20">
    <property type="match status" value="1"/>
</dbReference>
<feature type="coiled-coil region" evidence="1">
    <location>
        <begin position="148"/>
        <end position="196"/>
    </location>
</feature>
<dbReference type="GO" id="GO:0005524">
    <property type="term" value="F:ATP binding"/>
    <property type="evidence" value="ECO:0007669"/>
    <property type="project" value="InterPro"/>
</dbReference>
<dbReference type="Pfam" id="PF06470">
    <property type="entry name" value="SMC_hinge"/>
    <property type="match status" value="1"/>
</dbReference>
<dbReference type="SMART" id="SM00968">
    <property type="entry name" value="SMC_hinge"/>
    <property type="match status" value="1"/>
</dbReference>
<accession>A0A0M3HF31</accession>
<evidence type="ECO:0000256" key="1">
    <source>
        <dbReference type="SAM" id="Coils"/>
    </source>
</evidence>
<feature type="coiled-coil region" evidence="1">
    <location>
        <begin position="225"/>
        <end position="282"/>
    </location>
</feature>
<dbReference type="Proteomes" id="UP000036681">
    <property type="component" value="Unplaced"/>
</dbReference>
<dbReference type="PANTHER" id="PTHR43977">
    <property type="entry name" value="STRUCTURAL MAINTENANCE OF CHROMOSOMES PROTEIN 3"/>
    <property type="match status" value="1"/>
</dbReference>
<dbReference type="InterPro" id="IPR036277">
    <property type="entry name" value="SMC_hinge_sf"/>
</dbReference>
<dbReference type="InterPro" id="IPR010935">
    <property type="entry name" value="SMC_hinge"/>
</dbReference>
<evidence type="ECO:0000313" key="4">
    <source>
        <dbReference type="WBParaSite" id="ALUE_0000012601-mRNA-1"/>
    </source>
</evidence>
<protein>
    <submittedName>
        <fullName evidence="4">SMC hinge domain-containing protein</fullName>
    </submittedName>
</protein>
<organism evidence="3 4">
    <name type="scientific">Ascaris lumbricoides</name>
    <name type="common">Giant roundworm</name>
    <dbReference type="NCBI Taxonomy" id="6252"/>
    <lineage>
        <taxon>Eukaryota</taxon>
        <taxon>Metazoa</taxon>
        <taxon>Ecdysozoa</taxon>
        <taxon>Nematoda</taxon>
        <taxon>Chromadorea</taxon>
        <taxon>Rhabditida</taxon>
        <taxon>Spirurina</taxon>
        <taxon>Ascaridomorpha</taxon>
        <taxon>Ascaridoidea</taxon>
        <taxon>Ascarididae</taxon>
        <taxon>Ascaris</taxon>
    </lineage>
</organism>
<evidence type="ECO:0000313" key="3">
    <source>
        <dbReference type="Proteomes" id="UP000036681"/>
    </source>
</evidence>